<sequence length="204" mass="23045">MDTYLMGYSSSIFPSVVPANTEPPERRSWAPAVYYGLGKEIYYFLGHEIKIQEAIDHYGGVVWPAALALCRFLDTTMGRQQINLLDQSTLELGAGTGLVSIVATLLGTCQYLIQLAVPNHVPFPRSTHYYDYVLAADVVYHHDCLAELLDTMLHFCQMGTTVIFANKVRYQSDLVFIENFQKAFNTTLLTELDEVRIYSATMRI</sequence>
<evidence type="ECO:0000256" key="2">
    <source>
        <dbReference type="ARBA" id="ARBA00022691"/>
    </source>
</evidence>
<dbReference type="Proteomes" id="UP000472270">
    <property type="component" value="Unassembled WGS sequence"/>
</dbReference>
<dbReference type="Gene3D" id="3.40.50.150">
    <property type="entry name" value="Vaccinia Virus protein VP39"/>
    <property type="match status" value="2"/>
</dbReference>
<name>A0A673LWU0_9TELE</name>
<dbReference type="PANTHER" id="PTHR14614:SF132">
    <property type="entry name" value="PROTEIN-LYSINE METHYLTRANSFERASE C42C1.13"/>
    <property type="match status" value="1"/>
</dbReference>
<evidence type="ECO:0000313" key="4">
    <source>
        <dbReference type="Proteomes" id="UP000472270"/>
    </source>
</evidence>
<keyword evidence="1" id="KW-0808">Transferase</keyword>
<proteinExistence type="predicted"/>
<dbReference type="GO" id="GO:0032259">
    <property type="term" value="P:methylation"/>
    <property type="evidence" value="ECO:0007669"/>
    <property type="project" value="UniProtKB-KW"/>
</dbReference>
<dbReference type="AlphaFoldDB" id="A0A673LWU0"/>
<reference evidence="3" key="2">
    <citation type="submission" date="2025-09" db="UniProtKB">
        <authorList>
            <consortium name="Ensembl"/>
        </authorList>
    </citation>
    <scope>IDENTIFICATION</scope>
</reference>
<reference evidence="3" key="1">
    <citation type="submission" date="2025-08" db="UniProtKB">
        <authorList>
            <consortium name="Ensembl"/>
        </authorList>
    </citation>
    <scope>IDENTIFICATION</scope>
</reference>
<dbReference type="Pfam" id="PF10294">
    <property type="entry name" value="Methyltransf_16"/>
    <property type="match status" value="2"/>
</dbReference>
<keyword evidence="4" id="KW-1185">Reference proteome</keyword>
<dbReference type="Ensembl" id="ENSSRHT00000084384.1">
    <property type="protein sequence ID" value="ENSSRHP00000082161.1"/>
    <property type="gene ID" value="ENSSRHG00000040690.1"/>
</dbReference>
<keyword evidence="2" id="KW-0949">S-adenosyl-L-methionine</keyword>
<dbReference type="GO" id="GO:0008168">
    <property type="term" value="F:methyltransferase activity"/>
    <property type="evidence" value="ECO:0007669"/>
    <property type="project" value="UniProtKB-KW"/>
</dbReference>
<keyword evidence="1" id="KW-0489">Methyltransferase</keyword>
<protein>
    <submittedName>
        <fullName evidence="3">Uncharacterized protein</fullName>
    </submittedName>
</protein>
<dbReference type="InterPro" id="IPR019410">
    <property type="entry name" value="Methyltransf_16"/>
</dbReference>
<evidence type="ECO:0000313" key="3">
    <source>
        <dbReference type="Ensembl" id="ENSSRHP00000082161.1"/>
    </source>
</evidence>
<evidence type="ECO:0000256" key="1">
    <source>
        <dbReference type="ARBA" id="ARBA00022603"/>
    </source>
</evidence>
<dbReference type="InterPro" id="IPR029063">
    <property type="entry name" value="SAM-dependent_MTases_sf"/>
</dbReference>
<dbReference type="SUPFAM" id="SSF53335">
    <property type="entry name" value="S-adenosyl-L-methionine-dependent methyltransferases"/>
    <property type="match status" value="1"/>
</dbReference>
<organism evidence="3 4">
    <name type="scientific">Sinocyclocheilus rhinocerous</name>
    <dbReference type="NCBI Taxonomy" id="307959"/>
    <lineage>
        <taxon>Eukaryota</taxon>
        <taxon>Metazoa</taxon>
        <taxon>Chordata</taxon>
        <taxon>Craniata</taxon>
        <taxon>Vertebrata</taxon>
        <taxon>Euteleostomi</taxon>
        <taxon>Actinopterygii</taxon>
        <taxon>Neopterygii</taxon>
        <taxon>Teleostei</taxon>
        <taxon>Ostariophysi</taxon>
        <taxon>Cypriniformes</taxon>
        <taxon>Cyprinidae</taxon>
        <taxon>Cyprininae</taxon>
        <taxon>Sinocyclocheilus</taxon>
    </lineage>
</organism>
<dbReference type="PANTHER" id="PTHR14614">
    <property type="entry name" value="HEPATOCELLULAR CARCINOMA-ASSOCIATED ANTIGEN"/>
    <property type="match status" value="1"/>
</dbReference>
<accession>A0A673LWU0</accession>